<dbReference type="Proteomes" id="UP000017831">
    <property type="component" value="Unassembled WGS sequence"/>
</dbReference>
<accession>U6RGF5</accession>
<dbReference type="EMBL" id="AQHY01000019">
    <property type="protein sequence ID" value="EOA55565.1"/>
    <property type="molecule type" value="Genomic_DNA"/>
</dbReference>
<keyword evidence="1" id="KW-0472">Membrane</keyword>
<organism evidence="3 4">
    <name type="scientific">Phocaeicola massiliensis B84634 = Timone 84634 = DSM 17679 = JCM 13223</name>
    <dbReference type="NCBI Taxonomy" id="1121098"/>
    <lineage>
        <taxon>Bacteria</taxon>
        <taxon>Pseudomonadati</taxon>
        <taxon>Bacteroidota</taxon>
        <taxon>Bacteroidia</taxon>
        <taxon>Bacteroidales</taxon>
        <taxon>Bacteroidaceae</taxon>
        <taxon>Phocaeicola</taxon>
    </lineage>
</organism>
<dbReference type="PANTHER" id="PTHR34978">
    <property type="entry name" value="POSSIBLE SENSOR-TRANSDUCER PROTEIN BLAR"/>
    <property type="match status" value="1"/>
</dbReference>
<evidence type="ECO:0000256" key="1">
    <source>
        <dbReference type="SAM" id="Phobius"/>
    </source>
</evidence>
<dbReference type="PANTHER" id="PTHR34978:SF3">
    <property type="entry name" value="SLR0241 PROTEIN"/>
    <property type="match status" value="1"/>
</dbReference>
<dbReference type="STRING" id="1121098.HMPREF1534_01551"/>
<dbReference type="GeneID" id="60062464"/>
<dbReference type="OrthoDB" id="9814002at2"/>
<keyword evidence="1" id="KW-0812">Transmembrane</keyword>
<evidence type="ECO:0000313" key="4">
    <source>
        <dbReference type="Proteomes" id="UP000017831"/>
    </source>
</evidence>
<feature type="domain" description="Peptidase M56" evidence="2">
    <location>
        <begin position="169"/>
        <end position="279"/>
    </location>
</feature>
<feature type="transmembrane region" description="Helical" evidence="1">
    <location>
        <begin position="6"/>
        <end position="25"/>
    </location>
</feature>
<dbReference type="eggNOG" id="COG4219">
    <property type="taxonomic scope" value="Bacteria"/>
</dbReference>
<name>U6RGF5_9BACT</name>
<dbReference type="InterPro" id="IPR052173">
    <property type="entry name" value="Beta-lactam_resp_regulator"/>
</dbReference>
<dbReference type="PATRIC" id="fig|1121098.3.peg.1574"/>
<feature type="transmembrane region" description="Helical" evidence="1">
    <location>
        <begin position="289"/>
        <end position="308"/>
    </location>
</feature>
<feature type="transmembrane region" description="Helical" evidence="1">
    <location>
        <begin position="37"/>
        <end position="59"/>
    </location>
</feature>
<dbReference type="HOGENOM" id="CLU_013798_2_1_10"/>
<dbReference type="RefSeq" id="WP_005939267.1">
    <property type="nucleotide sequence ID" value="NZ_KB890375.1"/>
</dbReference>
<comment type="caution">
    <text evidence="3">The sequence shown here is derived from an EMBL/GenBank/DDBJ whole genome shotgun (WGS) entry which is preliminary data.</text>
</comment>
<reference evidence="3 4" key="1">
    <citation type="submission" date="2013-04" db="EMBL/GenBank/DDBJ databases">
        <title>The Genome Sequence of Bacteroides massiliensis DSM 17679.</title>
        <authorList>
            <consortium name="The Broad Institute Genomics Platform"/>
            <person name="Earl A."/>
            <person name="Ward D."/>
            <person name="Feldgarden M."/>
            <person name="Gevers D."/>
            <person name="Martens E."/>
            <person name="Fenner L."/>
            <person name="Roux V."/>
            <person name="Mallet M.N."/>
            <person name="Raoult D."/>
            <person name="Walker B."/>
            <person name="Young S."/>
            <person name="Zeng Q."/>
            <person name="Gargeya S."/>
            <person name="Fitzgerald M."/>
            <person name="Haas B."/>
            <person name="Abouelleil A."/>
            <person name="Allen A.W."/>
            <person name="Alvarado L."/>
            <person name="Arachchi H.M."/>
            <person name="Berlin A.M."/>
            <person name="Chapman S.B."/>
            <person name="Gainer-Dewar J."/>
            <person name="Goldberg J."/>
            <person name="Griggs A."/>
            <person name="Gujja S."/>
            <person name="Hansen M."/>
            <person name="Howarth C."/>
            <person name="Imamovic A."/>
            <person name="Ireland A."/>
            <person name="Larimer J."/>
            <person name="McCowan C."/>
            <person name="Murphy C."/>
            <person name="Pearson M."/>
            <person name="Poon T.W."/>
            <person name="Priest M."/>
            <person name="Roberts A."/>
            <person name="Saif S."/>
            <person name="Shea T."/>
            <person name="Sisk P."/>
            <person name="Sykes S."/>
            <person name="Wortman J."/>
            <person name="Nusbaum C."/>
            <person name="Birren B."/>
        </authorList>
    </citation>
    <scope>NUCLEOTIDE SEQUENCE [LARGE SCALE GENOMIC DNA]</scope>
    <source>
        <strain evidence="4">B84634 / Timone 84634 / DSM 17679 / JCM 13223</strain>
    </source>
</reference>
<dbReference type="AlphaFoldDB" id="U6RGF5"/>
<keyword evidence="4" id="KW-1185">Reference proteome</keyword>
<keyword evidence="1" id="KW-1133">Transmembrane helix</keyword>
<dbReference type="InterPro" id="IPR008756">
    <property type="entry name" value="Peptidase_M56"/>
</dbReference>
<proteinExistence type="predicted"/>
<evidence type="ECO:0000313" key="3">
    <source>
        <dbReference type="EMBL" id="EOA55565.1"/>
    </source>
</evidence>
<feature type="transmembrane region" description="Helical" evidence="1">
    <location>
        <begin position="112"/>
        <end position="135"/>
    </location>
</feature>
<gene>
    <name evidence="3" type="ORF">HMPREF1534_01551</name>
</gene>
<dbReference type="Pfam" id="PF05569">
    <property type="entry name" value="Peptidase_M56"/>
    <property type="match status" value="1"/>
</dbReference>
<evidence type="ECO:0000259" key="2">
    <source>
        <dbReference type="Pfam" id="PF05569"/>
    </source>
</evidence>
<sequence length="555" mass="64232">MGTFLFFILKSSVCLFLFTILYITLLKNITHFRFSRWAFWVGTLFCWLIPLIPVSVSILSPIQQSVMMVGEIFEEMPSDGKVATGFLAENGWDARAEHLPFQQGKSEGICGLSLLTVISLFYTMGAVGVFLFFVYSFGRLWHLIHGKPVQREGSFRLVILPGKVCSFSWWKYIVMSEEDYRQDGSLILIHEKMHLSYYHTLDLGWMHCLLIFHWFNPMTWVLWQELRNLHEYEADEGVISSGVNMVQYQLLLVKKAVGTRLYSMANGFDHSKLKNRIGMMLKKRSNGWVRLRMLLAVPVAAGVVYAFAQPEMSEKQVLLQMELMTQDALLQDSIAESKLTEEIASMKQFFKEKSDAWWKHHRTPEGRYVWRTTQTHRLYMNGSNEVMFDTVVYKILTDPRQVIAGRLRSAREADRLEKKKDEPRFLYMVYDVNSDKRQVLGMLKEIKLAFDDLRAEYVAKGASDVDEVCPYMVYVYGPRKYGVNGAELLIGAAGTEPQERIHDITGNRLKSYQGRYGKNASVLLRVDNSVSERGYIEMCKRVKRYFPAAKTEHEK</sequence>
<protein>
    <recommendedName>
        <fullName evidence="2">Peptidase M56 domain-containing protein</fullName>
    </recommendedName>
</protein>